<dbReference type="InterPro" id="IPR018303">
    <property type="entry name" value="ATPase_P-typ_P_site"/>
</dbReference>
<evidence type="ECO:0000259" key="13">
    <source>
        <dbReference type="Pfam" id="PF00122"/>
    </source>
</evidence>
<evidence type="ECO:0000256" key="5">
    <source>
        <dbReference type="ARBA" id="ARBA00022741"/>
    </source>
</evidence>
<sequence>MQFLTASASVSSPVTPSAHLLRLSRTPPFPHLRRRCSPPKPLALTRRPPLLVASRSSLLFASRPSLLFAPRAYGGHGHSHNHHHHHGHDHHHHGHGHHGVDAHGGGGGAAVMRVARAIGWADVADALREHLQLCCISLGLLLIAAACPHVALLNTVGCLQATLIAVAFPLVGVSAALDALVNIADGRINIHVLMALAAFASIFMGNALEGGLLLAMFNLAHIAEEYFTSKSMFDVRELKENHPEFALLLETSGEESVQFSNLSYTKVPVHDLEVDSHILVRTGESVPVDGEVYQGSSTVTIEHLTGETKPLERTVGDAIPGGARNLEGRMIVKVTKSWVDSTLNRIVQLTEEGQLNKPKLQRWLDEFGEYYSRVVVALSLAVALLGPLLFKWPFFGNSVCRGSIYRGLGLMVAASPCALAVAPLAYATAISSLASKGILLKGGHVLDALSACQSIAFDKTGTLTTGKLTCKAIEPIHGHLGVSLAVLDHSVGKELPAVAVESFECLPGRGVAATLSGVKARNNENELSEASIGSVDYISLYRSNGESEQIKQAVKISAYGPEFVQAALSVDKKVTLFHFEDEPRPGVCEVIYTLREKAKLRIMMLTGDHESSAQRVAKAVGIDEVHSSLKPEDKLNKVKAVSRERGGGLIMVGDGINDAPALAAATVGMVLAQRTSATAVAVADVLLLQDNICGVPFCIAKARQTASLVKQSVALALTCIVFAALPSVLGFLPLWLTVLLH</sequence>
<dbReference type="InterPro" id="IPR008250">
    <property type="entry name" value="ATPase_P-typ_transduc_dom_A_sf"/>
</dbReference>
<dbReference type="PANTHER" id="PTHR43079:SF1">
    <property type="entry name" value="CADMIUM_ZINC-TRANSPORTING ATPASE HMA1, CHLOROPLASTIC-RELATED"/>
    <property type="match status" value="1"/>
</dbReference>
<organism evidence="14 15">
    <name type="scientific">Setaria italica</name>
    <name type="common">Foxtail millet</name>
    <name type="synonym">Panicum italicum</name>
    <dbReference type="NCBI Taxonomy" id="4555"/>
    <lineage>
        <taxon>Eukaryota</taxon>
        <taxon>Viridiplantae</taxon>
        <taxon>Streptophyta</taxon>
        <taxon>Embryophyta</taxon>
        <taxon>Tracheophyta</taxon>
        <taxon>Spermatophyta</taxon>
        <taxon>Magnoliopsida</taxon>
        <taxon>Liliopsida</taxon>
        <taxon>Poales</taxon>
        <taxon>Poaceae</taxon>
        <taxon>PACMAD clade</taxon>
        <taxon>Panicoideae</taxon>
        <taxon>Panicodae</taxon>
        <taxon>Paniceae</taxon>
        <taxon>Cenchrinae</taxon>
        <taxon>Setaria</taxon>
    </lineage>
</organism>
<gene>
    <name evidence="14" type="primary">LOC101777719</name>
</gene>
<dbReference type="AlphaFoldDB" id="K4A6A4"/>
<dbReference type="PROSITE" id="PS00154">
    <property type="entry name" value="ATPASE_E1_E2"/>
    <property type="match status" value="1"/>
</dbReference>
<comment type="similarity">
    <text evidence="2 11">Belongs to the cation transport ATPase (P-type) (TC 3.A.3) family. Type IB subfamily.</text>
</comment>
<dbReference type="Gene3D" id="3.40.1110.10">
    <property type="entry name" value="Calcium-transporting ATPase, cytoplasmic domain N"/>
    <property type="match status" value="1"/>
</dbReference>
<dbReference type="NCBIfam" id="TIGR01494">
    <property type="entry name" value="ATPase_P-type"/>
    <property type="match status" value="2"/>
</dbReference>
<dbReference type="InterPro" id="IPR027256">
    <property type="entry name" value="P-typ_ATPase_IB"/>
</dbReference>
<keyword evidence="15" id="KW-1185">Reference proteome</keyword>
<dbReference type="Gramene" id="KQK86488">
    <property type="protein sequence ID" value="KQK86488"/>
    <property type="gene ID" value="SETIT_034408mg"/>
</dbReference>
<keyword evidence="10 11" id="KW-0472">Membrane</keyword>
<keyword evidence="9 11" id="KW-1133">Transmembrane helix</keyword>
<dbReference type="GO" id="GO:0016020">
    <property type="term" value="C:membrane"/>
    <property type="evidence" value="ECO:0007669"/>
    <property type="project" value="UniProtKB-SubCell"/>
</dbReference>
<dbReference type="InterPro" id="IPR059000">
    <property type="entry name" value="ATPase_P-type_domA"/>
</dbReference>
<keyword evidence="7" id="KW-0460">Magnesium</keyword>
<dbReference type="PRINTS" id="PR00119">
    <property type="entry name" value="CATATPASE"/>
</dbReference>
<feature type="domain" description="P-type ATPase A" evidence="13">
    <location>
        <begin position="260"/>
        <end position="351"/>
    </location>
</feature>
<dbReference type="Pfam" id="PF00702">
    <property type="entry name" value="Hydrolase"/>
    <property type="match status" value="1"/>
</dbReference>
<dbReference type="GO" id="GO:0019829">
    <property type="term" value="F:ATPase-coupled monoatomic cation transmembrane transporter activity"/>
    <property type="evidence" value="ECO:0007669"/>
    <property type="project" value="InterPro"/>
</dbReference>
<dbReference type="STRING" id="4555.K4A6A4"/>
<dbReference type="GO" id="GO:0016887">
    <property type="term" value="F:ATP hydrolysis activity"/>
    <property type="evidence" value="ECO:0007669"/>
    <property type="project" value="InterPro"/>
</dbReference>
<dbReference type="eggNOG" id="KOG0207">
    <property type="taxonomic scope" value="Eukaryota"/>
</dbReference>
<dbReference type="GO" id="GO:0046872">
    <property type="term" value="F:metal ion binding"/>
    <property type="evidence" value="ECO:0007669"/>
    <property type="project" value="UniProtKB-KW"/>
</dbReference>
<feature type="region of interest" description="Disordered" evidence="12">
    <location>
        <begin position="76"/>
        <end position="105"/>
    </location>
</feature>
<dbReference type="SUPFAM" id="SSF56784">
    <property type="entry name" value="HAD-like"/>
    <property type="match status" value="1"/>
</dbReference>
<evidence type="ECO:0000256" key="12">
    <source>
        <dbReference type="SAM" id="MobiDB-lite"/>
    </source>
</evidence>
<dbReference type="Proteomes" id="UP000004995">
    <property type="component" value="Unassembled WGS sequence"/>
</dbReference>
<dbReference type="InterPro" id="IPR036412">
    <property type="entry name" value="HAD-like_sf"/>
</dbReference>
<dbReference type="EnsemblPlants" id="KQK86488">
    <property type="protein sequence ID" value="KQK86488"/>
    <property type="gene ID" value="SETIT_034408mg"/>
</dbReference>
<dbReference type="InParanoid" id="K4A6A4"/>
<dbReference type="InterPro" id="IPR023299">
    <property type="entry name" value="ATPase_P-typ_cyto_dom_N"/>
</dbReference>
<dbReference type="SUPFAM" id="SSF81665">
    <property type="entry name" value="Calcium ATPase, transmembrane domain M"/>
    <property type="match status" value="1"/>
</dbReference>
<dbReference type="InterPro" id="IPR051949">
    <property type="entry name" value="Cation_Transport_ATPase"/>
</dbReference>
<dbReference type="InterPro" id="IPR023298">
    <property type="entry name" value="ATPase_P-typ_TM_dom_sf"/>
</dbReference>
<dbReference type="NCBIfam" id="TIGR01525">
    <property type="entry name" value="ATPase-IB_hvy"/>
    <property type="match status" value="1"/>
</dbReference>
<dbReference type="Gene3D" id="3.40.50.1000">
    <property type="entry name" value="HAD superfamily/HAD-like"/>
    <property type="match status" value="1"/>
</dbReference>
<dbReference type="EMBL" id="AGNK02005307">
    <property type="status" value="NOT_ANNOTATED_CDS"/>
    <property type="molecule type" value="Genomic_DNA"/>
</dbReference>
<evidence type="ECO:0000256" key="11">
    <source>
        <dbReference type="RuleBase" id="RU362081"/>
    </source>
</evidence>
<dbReference type="Pfam" id="PF00122">
    <property type="entry name" value="E1-E2_ATPase"/>
    <property type="match status" value="1"/>
</dbReference>
<dbReference type="InterPro" id="IPR001757">
    <property type="entry name" value="P_typ_ATPase"/>
</dbReference>
<evidence type="ECO:0000313" key="14">
    <source>
        <dbReference type="EnsemblPlants" id="KQK86488"/>
    </source>
</evidence>
<evidence type="ECO:0000256" key="2">
    <source>
        <dbReference type="ARBA" id="ARBA00006024"/>
    </source>
</evidence>
<feature type="transmembrane region" description="Helical" evidence="11">
    <location>
        <begin position="410"/>
        <end position="434"/>
    </location>
</feature>
<evidence type="ECO:0000256" key="1">
    <source>
        <dbReference type="ARBA" id="ARBA00004141"/>
    </source>
</evidence>
<proteinExistence type="inferred from homology"/>
<dbReference type="PANTHER" id="PTHR43079">
    <property type="entry name" value="PROBABLE CADMIUM/ZINC-TRANSPORTING ATPASE HMA1"/>
    <property type="match status" value="1"/>
</dbReference>
<dbReference type="InterPro" id="IPR023214">
    <property type="entry name" value="HAD_sf"/>
</dbReference>
<dbReference type="GO" id="GO:0005524">
    <property type="term" value="F:ATP binding"/>
    <property type="evidence" value="ECO:0007669"/>
    <property type="project" value="UniProtKB-UniRule"/>
</dbReference>
<accession>K4A6A4</accession>
<evidence type="ECO:0000313" key="15">
    <source>
        <dbReference type="Proteomes" id="UP000004995"/>
    </source>
</evidence>
<reference evidence="14" key="2">
    <citation type="submission" date="2018-08" db="UniProtKB">
        <authorList>
            <consortium name="EnsemblPlants"/>
        </authorList>
    </citation>
    <scope>IDENTIFICATION</scope>
    <source>
        <strain evidence="14">Yugu1</strain>
    </source>
</reference>
<feature type="compositionally biased region" description="Basic residues" evidence="12">
    <location>
        <begin position="77"/>
        <end position="97"/>
    </location>
</feature>
<evidence type="ECO:0000256" key="8">
    <source>
        <dbReference type="ARBA" id="ARBA00022967"/>
    </source>
</evidence>
<keyword evidence="5 11" id="KW-0547">Nucleotide-binding</keyword>
<keyword evidence="4 11" id="KW-0479">Metal-binding</keyword>
<dbReference type="OMA" id="IIMIFGH"/>
<keyword evidence="6 11" id="KW-0067">ATP-binding</keyword>
<comment type="subcellular location">
    <subcellularLocation>
        <location evidence="1">Membrane</location>
        <topology evidence="1">Multi-pass membrane protein</topology>
    </subcellularLocation>
</comment>
<dbReference type="HOGENOM" id="CLU_001771_6_3_1"/>
<name>K4A6A4_SETIT</name>
<evidence type="ECO:0000256" key="6">
    <source>
        <dbReference type="ARBA" id="ARBA00022840"/>
    </source>
</evidence>
<feature type="transmembrane region" description="Helical" evidence="11">
    <location>
        <begin position="159"/>
        <end position="181"/>
    </location>
</feature>
<feature type="transmembrane region" description="Helical" evidence="11">
    <location>
        <begin position="133"/>
        <end position="153"/>
    </location>
</feature>
<feature type="transmembrane region" description="Helical" evidence="11">
    <location>
        <begin position="713"/>
        <end position="736"/>
    </location>
</feature>
<evidence type="ECO:0000256" key="4">
    <source>
        <dbReference type="ARBA" id="ARBA00022723"/>
    </source>
</evidence>
<reference evidence="15" key="1">
    <citation type="journal article" date="2012" name="Nat. Biotechnol.">
        <title>Reference genome sequence of the model plant Setaria.</title>
        <authorList>
            <person name="Bennetzen J.L."/>
            <person name="Schmutz J."/>
            <person name="Wang H."/>
            <person name="Percifield R."/>
            <person name="Hawkins J."/>
            <person name="Pontaroli A.C."/>
            <person name="Estep M."/>
            <person name="Feng L."/>
            <person name="Vaughn J.N."/>
            <person name="Grimwood J."/>
            <person name="Jenkins J."/>
            <person name="Barry K."/>
            <person name="Lindquist E."/>
            <person name="Hellsten U."/>
            <person name="Deshpande S."/>
            <person name="Wang X."/>
            <person name="Wu X."/>
            <person name="Mitros T."/>
            <person name="Triplett J."/>
            <person name="Yang X."/>
            <person name="Ye C.Y."/>
            <person name="Mauro-Herrera M."/>
            <person name="Wang L."/>
            <person name="Li P."/>
            <person name="Sharma M."/>
            <person name="Sharma R."/>
            <person name="Ronald P.C."/>
            <person name="Panaud O."/>
            <person name="Kellogg E.A."/>
            <person name="Brutnell T.P."/>
            <person name="Doust A.N."/>
            <person name="Tuskan G.A."/>
            <person name="Rokhsar D."/>
            <person name="Devos K.M."/>
        </authorList>
    </citation>
    <scope>NUCLEOTIDE SEQUENCE [LARGE SCALE GENOMIC DNA]</scope>
    <source>
        <strain evidence="15">cv. Yugu1</strain>
    </source>
</reference>
<dbReference type="SUPFAM" id="SSF81653">
    <property type="entry name" value="Calcium ATPase, transduction domain A"/>
    <property type="match status" value="1"/>
</dbReference>
<feature type="transmembrane region" description="Helical" evidence="11">
    <location>
        <begin position="188"/>
        <end position="204"/>
    </location>
</feature>
<evidence type="ECO:0000256" key="7">
    <source>
        <dbReference type="ARBA" id="ARBA00022842"/>
    </source>
</evidence>
<dbReference type="Gene3D" id="2.70.150.10">
    <property type="entry name" value="Calcium-transporting ATPase, cytoplasmic transduction domain A"/>
    <property type="match status" value="1"/>
</dbReference>
<evidence type="ECO:0000256" key="9">
    <source>
        <dbReference type="ARBA" id="ARBA00022989"/>
    </source>
</evidence>
<feature type="transmembrane region" description="Helical" evidence="11">
    <location>
        <begin position="370"/>
        <end position="390"/>
    </location>
</feature>
<keyword evidence="8" id="KW-1278">Translocase</keyword>
<evidence type="ECO:0000256" key="10">
    <source>
        <dbReference type="ARBA" id="ARBA00023136"/>
    </source>
</evidence>
<keyword evidence="3 11" id="KW-0812">Transmembrane</keyword>
<evidence type="ECO:0000256" key="3">
    <source>
        <dbReference type="ARBA" id="ARBA00022692"/>
    </source>
</evidence>
<protein>
    <recommendedName>
        <fullName evidence="13">P-type ATPase A domain-containing protein</fullName>
    </recommendedName>
</protein>
<feature type="region of interest" description="Disordered" evidence="12">
    <location>
        <begin position="25"/>
        <end position="44"/>
    </location>
</feature>